<dbReference type="InterPro" id="IPR036038">
    <property type="entry name" value="Aminotransferase-like"/>
</dbReference>
<dbReference type="AlphaFoldDB" id="L8GMK1"/>
<proteinExistence type="predicted"/>
<keyword evidence="1" id="KW-0808">Transferase</keyword>
<dbReference type="SUPFAM" id="SSF56752">
    <property type="entry name" value="D-aminoacid aminotransferase-like PLP-dependent enzymes"/>
    <property type="match status" value="1"/>
</dbReference>
<accession>L8GMK1</accession>
<dbReference type="GO" id="GO:0008483">
    <property type="term" value="F:transaminase activity"/>
    <property type="evidence" value="ECO:0007669"/>
    <property type="project" value="UniProtKB-KW"/>
</dbReference>
<sequence>MEGTPPAPLPPRVVMRNGREDDQLQGITTKQFLELYSVATYTTARTVDRVSIFDFDAHISRLAKLSERAPIAMSDERMRDLVLPTLRRAMSAFLARFPDHERDELRIYFLAAPSPAPGAGEQGSDVDVLIYVQALPVKQRGELVTAALRPAPRRADPHVKDVKWNMARKVYEALQAKDEEEVVMYDEDGLVTEGLSSNVFVIAEDTVRTAPTDVVLAGTFRSLVLEVCAENHIPISLHCPQISTIDRWQSIFITSTTRAVMGVGTLRYYVRDSVSDPADARVLRFEPTPLLTRLMDLVAERMKERATTILHL</sequence>
<dbReference type="KEGG" id="acan:ACA1_245070"/>
<reference evidence="1 2" key="1">
    <citation type="journal article" date="2013" name="Genome Biol.">
        <title>Genome of Acanthamoeba castellanii highlights extensive lateral gene transfer and early evolution of tyrosine kinase signaling.</title>
        <authorList>
            <person name="Clarke M."/>
            <person name="Lohan A.J."/>
            <person name="Liu B."/>
            <person name="Lagkouvardos I."/>
            <person name="Roy S."/>
            <person name="Zafar N."/>
            <person name="Bertelli C."/>
            <person name="Schilde C."/>
            <person name="Kianianmomeni A."/>
            <person name="Burglin T.R."/>
            <person name="Frech C."/>
            <person name="Turcotte B."/>
            <person name="Kopec K.O."/>
            <person name="Synnott J.M."/>
            <person name="Choo C."/>
            <person name="Paponov I."/>
            <person name="Finkler A."/>
            <person name="Soon Heng Tan C."/>
            <person name="Hutchins A.P."/>
            <person name="Weinmeier T."/>
            <person name="Rattei T."/>
            <person name="Chu J.S."/>
            <person name="Gimenez G."/>
            <person name="Irimia M."/>
            <person name="Rigden D.J."/>
            <person name="Fitzpatrick D.A."/>
            <person name="Lorenzo-Morales J."/>
            <person name="Bateman A."/>
            <person name="Chiu C.H."/>
            <person name="Tang P."/>
            <person name="Hegemann P."/>
            <person name="Fromm H."/>
            <person name="Raoult D."/>
            <person name="Greub G."/>
            <person name="Miranda-Saavedra D."/>
            <person name="Chen N."/>
            <person name="Nash P."/>
            <person name="Ginger M.L."/>
            <person name="Horn M."/>
            <person name="Schaap P."/>
            <person name="Caler L."/>
            <person name="Loftus B."/>
        </authorList>
    </citation>
    <scope>NUCLEOTIDE SEQUENCE [LARGE SCALE GENOMIC DNA]</scope>
    <source>
        <strain evidence="1 2">Neff</strain>
    </source>
</reference>
<dbReference type="Gene3D" id="3.20.10.10">
    <property type="entry name" value="D-amino Acid Aminotransferase, subunit A, domain 2"/>
    <property type="match status" value="1"/>
</dbReference>
<dbReference type="EMBL" id="KB008093">
    <property type="protein sequence ID" value="ELR13446.1"/>
    <property type="molecule type" value="Genomic_DNA"/>
</dbReference>
<protein>
    <submittedName>
        <fullName evidence="1">Aminotransferase class IV, putative</fullName>
    </submittedName>
</protein>
<evidence type="ECO:0000313" key="1">
    <source>
        <dbReference type="EMBL" id="ELR13446.1"/>
    </source>
</evidence>
<organism evidence="1 2">
    <name type="scientific">Acanthamoeba castellanii (strain ATCC 30010 / Neff)</name>
    <dbReference type="NCBI Taxonomy" id="1257118"/>
    <lineage>
        <taxon>Eukaryota</taxon>
        <taxon>Amoebozoa</taxon>
        <taxon>Discosea</taxon>
        <taxon>Longamoebia</taxon>
        <taxon>Centramoebida</taxon>
        <taxon>Acanthamoebidae</taxon>
        <taxon>Acanthamoeba</taxon>
    </lineage>
</organism>
<dbReference type="OrthoDB" id="59470at2759"/>
<dbReference type="PANTHER" id="PTHR47703:SF2">
    <property type="entry name" value="D-AMINOACID AMINOTRANSFERASE-LIKE PLP-DEPENDENT ENZYMES SUPERFAMILY PROTEIN"/>
    <property type="match status" value="1"/>
</dbReference>
<dbReference type="VEuPathDB" id="AmoebaDB:ACA1_245070"/>
<gene>
    <name evidence="1" type="ORF">ACA1_245070</name>
</gene>
<keyword evidence="2" id="KW-1185">Reference proteome</keyword>
<dbReference type="Proteomes" id="UP000011083">
    <property type="component" value="Unassembled WGS sequence"/>
</dbReference>
<dbReference type="Pfam" id="PF01063">
    <property type="entry name" value="Aminotran_4"/>
    <property type="match status" value="1"/>
</dbReference>
<dbReference type="InterPro" id="IPR001544">
    <property type="entry name" value="Aminotrans_IV"/>
</dbReference>
<dbReference type="PANTHER" id="PTHR47703">
    <property type="entry name" value="D-AMINOACID AMINOTRANSFERASE-LIKE PLP-DEPENDENT ENZYMES SUPERFAMILY PROTEIN"/>
    <property type="match status" value="1"/>
</dbReference>
<evidence type="ECO:0000313" key="2">
    <source>
        <dbReference type="Proteomes" id="UP000011083"/>
    </source>
</evidence>
<dbReference type="GeneID" id="14914025"/>
<dbReference type="OMA" id="VLCHIGL"/>
<name>L8GMK1_ACACF</name>
<dbReference type="RefSeq" id="XP_004335459.1">
    <property type="nucleotide sequence ID" value="XM_004335411.1"/>
</dbReference>
<dbReference type="InterPro" id="IPR043132">
    <property type="entry name" value="BCAT-like_C"/>
</dbReference>
<keyword evidence="1" id="KW-0032">Aminotransferase</keyword>